<name>A0A1G8KGF1_9BACI</name>
<dbReference type="AlphaFoldDB" id="A0A1G8KGF1"/>
<evidence type="ECO:0000313" key="4">
    <source>
        <dbReference type="Proteomes" id="UP000199017"/>
    </source>
</evidence>
<dbReference type="InterPro" id="IPR026046">
    <property type="entry name" value="UBIAD1"/>
</dbReference>
<accession>A0A1G8KGF1</accession>
<dbReference type="PANTHER" id="PTHR13929:SF0">
    <property type="entry name" value="UBIA PRENYLTRANSFERASE DOMAIN-CONTAINING PROTEIN 1"/>
    <property type="match status" value="1"/>
</dbReference>
<organism evidence="3 4">
    <name type="scientific">Alteribacillus bidgolensis</name>
    <dbReference type="NCBI Taxonomy" id="930129"/>
    <lineage>
        <taxon>Bacteria</taxon>
        <taxon>Bacillati</taxon>
        <taxon>Bacillota</taxon>
        <taxon>Bacilli</taxon>
        <taxon>Bacillales</taxon>
        <taxon>Bacillaceae</taxon>
        <taxon>Alteribacillus</taxon>
    </lineage>
</organism>
<evidence type="ECO:0000256" key="2">
    <source>
        <dbReference type="SAM" id="Phobius"/>
    </source>
</evidence>
<dbReference type="GO" id="GO:0042371">
    <property type="term" value="P:vitamin K biosynthetic process"/>
    <property type="evidence" value="ECO:0007669"/>
    <property type="project" value="TreeGrafter"/>
</dbReference>
<keyword evidence="1 3" id="KW-0808">Transferase</keyword>
<feature type="transmembrane region" description="Helical" evidence="2">
    <location>
        <begin position="132"/>
        <end position="150"/>
    </location>
</feature>
<feature type="transmembrane region" description="Helical" evidence="2">
    <location>
        <begin position="162"/>
        <end position="180"/>
    </location>
</feature>
<keyword evidence="2" id="KW-1133">Transmembrane helix</keyword>
<dbReference type="EMBL" id="FNDU01000007">
    <property type="protein sequence ID" value="SDI42501.1"/>
    <property type="molecule type" value="Genomic_DNA"/>
</dbReference>
<dbReference type="GO" id="GO:0009234">
    <property type="term" value="P:menaquinone biosynthetic process"/>
    <property type="evidence" value="ECO:0007669"/>
    <property type="project" value="TreeGrafter"/>
</dbReference>
<keyword evidence="4" id="KW-1185">Reference proteome</keyword>
<evidence type="ECO:0000313" key="3">
    <source>
        <dbReference type="EMBL" id="SDI42501.1"/>
    </source>
</evidence>
<feature type="transmembrane region" description="Helical" evidence="2">
    <location>
        <begin position="235"/>
        <end position="255"/>
    </location>
</feature>
<feature type="transmembrane region" description="Helical" evidence="2">
    <location>
        <begin position="108"/>
        <end position="126"/>
    </location>
</feature>
<feature type="transmembrane region" description="Helical" evidence="2">
    <location>
        <begin position="186"/>
        <end position="204"/>
    </location>
</feature>
<keyword evidence="2" id="KW-0812">Transmembrane</keyword>
<dbReference type="STRING" id="930129.SAMN05216352_107218"/>
<reference evidence="3 4" key="1">
    <citation type="submission" date="2016-10" db="EMBL/GenBank/DDBJ databases">
        <authorList>
            <person name="de Groot N.N."/>
        </authorList>
    </citation>
    <scope>NUCLEOTIDE SEQUENCE [LARGE SCALE GENOMIC DNA]</scope>
    <source>
        <strain evidence="4">P4B,CCM 7963,CECT 7998,DSM 25260,IBRC-M 10614,KCTC 13821</strain>
    </source>
</reference>
<dbReference type="Proteomes" id="UP000199017">
    <property type="component" value="Unassembled WGS sequence"/>
</dbReference>
<keyword evidence="2" id="KW-0472">Membrane</keyword>
<dbReference type="CDD" id="cd13962">
    <property type="entry name" value="PT_UbiA_UBIAD1"/>
    <property type="match status" value="1"/>
</dbReference>
<proteinExistence type="predicted"/>
<protein>
    <submittedName>
        <fullName evidence="3">1,4-dihydroxy-2-naphthoate octaprenyltransferase</fullName>
    </submittedName>
</protein>
<feature type="transmembrane region" description="Helical" evidence="2">
    <location>
        <begin position="289"/>
        <end position="307"/>
    </location>
</feature>
<dbReference type="PANTHER" id="PTHR13929">
    <property type="entry name" value="1,4-DIHYDROXY-2-NAPHTHOATE OCTAPRENYLTRANSFERASE"/>
    <property type="match status" value="1"/>
</dbReference>
<evidence type="ECO:0000256" key="1">
    <source>
        <dbReference type="ARBA" id="ARBA00022679"/>
    </source>
</evidence>
<feature type="transmembrane region" description="Helical" evidence="2">
    <location>
        <begin position="261"/>
        <end position="277"/>
    </location>
</feature>
<sequence>MDSIGKNSPLKGGWLLLRSIAVISSSVAAIISSMLPLFLYYPISAEELLPLFCLLLFSAFLIHGVLTHILNDYVDHLSGTDIHSPAILSGGSRVIQKGFITIEKMRTFGIWLVITLVFVLLIFIIFDFYRLAVLLAVGLWGAITYSLPPLRLSYRPFTGECLCTFPSVLFLGLAGAWLTLDNTPEWAFQNAVINALICIAWVMVHHIPDINADKNATPMKQTSVVWSEQKFGSSFIRIPALMYYFLAAICVFWLGFDRLPAALGLLLIVCVSAFIIVKMDINDFMQVSAYEKILLLLAMTAAVWLGLFI</sequence>
<feature type="transmembrane region" description="Helical" evidence="2">
    <location>
        <begin position="49"/>
        <end position="70"/>
    </location>
</feature>
<gene>
    <name evidence="3" type="ORF">SAMN05216352_107218</name>
</gene>
<feature type="transmembrane region" description="Helical" evidence="2">
    <location>
        <begin position="20"/>
        <end position="43"/>
    </location>
</feature>
<dbReference type="GO" id="GO:0004659">
    <property type="term" value="F:prenyltransferase activity"/>
    <property type="evidence" value="ECO:0007669"/>
    <property type="project" value="InterPro"/>
</dbReference>
<dbReference type="RefSeq" id="WP_245917936.1">
    <property type="nucleotide sequence ID" value="NZ_FNDU01000007.1"/>
</dbReference>